<dbReference type="AlphaFoldDB" id="A0A1C3NU05"/>
<organism evidence="1 2">
    <name type="scientific">Candidatus Protofrankia californiensis</name>
    <dbReference type="NCBI Taxonomy" id="1839754"/>
    <lineage>
        <taxon>Bacteria</taxon>
        <taxon>Bacillati</taxon>
        <taxon>Actinomycetota</taxon>
        <taxon>Actinomycetes</taxon>
        <taxon>Frankiales</taxon>
        <taxon>Frankiaceae</taxon>
        <taxon>Protofrankia</taxon>
    </lineage>
</organism>
<protein>
    <submittedName>
        <fullName evidence="1">Uncharacterized protein</fullName>
    </submittedName>
</protein>
<gene>
    <name evidence="1" type="ORF">FDG2_0634</name>
</gene>
<evidence type="ECO:0000313" key="2">
    <source>
        <dbReference type="Proteomes" id="UP000199013"/>
    </source>
</evidence>
<evidence type="ECO:0000313" key="1">
    <source>
        <dbReference type="EMBL" id="SBW18351.1"/>
    </source>
</evidence>
<dbReference type="Proteomes" id="UP000199013">
    <property type="component" value="Unassembled WGS sequence"/>
</dbReference>
<dbReference type="EMBL" id="FLUV01000246">
    <property type="protein sequence ID" value="SBW18351.1"/>
    <property type="molecule type" value="Genomic_DNA"/>
</dbReference>
<name>A0A1C3NU05_9ACTN</name>
<reference evidence="2" key="1">
    <citation type="submission" date="2016-02" db="EMBL/GenBank/DDBJ databases">
        <authorList>
            <person name="Wibberg D."/>
        </authorList>
    </citation>
    <scope>NUCLEOTIDE SEQUENCE [LARGE SCALE GENOMIC DNA]</scope>
</reference>
<accession>A0A1C3NU05</accession>
<proteinExistence type="predicted"/>
<sequence length="38" mass="4237">MRALIRRAPDLALAMDPPPYRPHLTIRSLAALPVRLSS</sequence>
<keyword evidence="2" id="KW-1185">Reference proteome</keyword>